<comment type="caution">
    <text evidence="2">The sequence shown here is derived from an EMBL/GenBank/DDBJ whole genome shotgun (WGS) entry which is preliminary data.</text>
</comment>
<accession>A0A921NPW2</accession>
<protein>
    <submittedName>
        <fullName evidence="2">PRC-barrel domain containing protein</fullName>
    </submittedName>
</protein>
<sequence>MTHGNHDMVSSSDVNGTEVYSEAGEHVGTIDHLMIDKQSGKVAWAVMGFGGFLGLGEAHYPIPWTKLTYERSRGGFVTDISREQLEAAPSRPERWTEDRAWEEQAHLHYGAPFYWI</sequence>
<dbReference type="RefSeq" id="WP_201288960.1">
    <property type="nucleotide sequence ID" value="NZ_APKE01000014.1"/>
</dbReference>
<name>A0A921NPW2_9RHOB</name>
<dbReference type="EMBL" id="APKE01000014">
    <property type="protein sequence ID" value="KAF0676416.1"/>
    <property type="molecule type" value="Genomic_DNA"/>
</dbReference>
<reference evidence="2" key="1">
    <citation type="submission" date="2013-03" db="EMBL/GenBank/DDBJ databases">
        <title>Genome Sequence of the Profundibacterium mesophilum strain KAUST100406-0324T from Red Sea, a novel genus in the family Rhodobacteraceae.</title>
        <authorList>
            <person name="Essack M."/>
            <person name="Alam I."/>
            <person name="Lafi F."/>
            <person name="Alawi W."/>
            <person name="Kamanu F."/>
            <person name="Al-Suwailem A."/>
            <person name="Lee O.O."/>
            <person name="Xu Y."/>
            <person name="Bajic V."/>
            <person name="Qian P.-Y."/>
            <person name="Archer J."/>
        </authorList>
    </citation>
    <scope>NUCLEOTIDE SEQUENCE</scope>
    <source>
        <strain evidence="2">KAUST100406-0324</strain>
    </source>
</reference>
<gene>
    <name evidence="2" type="ORF">PMES_01147</name>
</gene>
<dbReference type="InterPro" id="IPR011033">
    <property type="entry name" value="PRC_barrel-like_sf"/>
</dbReference>
<dbReference type="SUPFAM" id="SSF50346">
    <property type="entry name" value="PRC-barrel domain"/>
    <property type="match status" value="1"/>
</dbReference>
<evidence type="ECO:0000259" key="1">
    <source>
        <dbReference type="Pfam" id="PF05239"/>
    </source>
</evidence>
<evidence type="ECO:0000313" key="2">
    <source>
        <dbReference type="EMBL" id="KAF0676416.1"/>
    </source>
</evidence>
<dbReference type="Gene3D" id="2.30.30.240">
    <property type="entry name" value="PRC-barrel domain"/>
    <property type="match status" value="1"/>
</dbReference>
<dbReference type="Pfam" id="PF05239">
    <property type="entry name" value="PRC"/>
    <property type="match status" value="1"/>
</dbReference>
<dbReference type="PANTHER" id="PTHR36505">
    <property type="entry name" value="BLR1072 PROTEIN"/>
    <property type="match status" value="1"/>
</dbReference>
<dbReference type="Proteomes" id="UP000698242">
    <property type="component" value="Unassembled WGS sequence"/>
</dbReference>
<dbReference type="PANTHER" id="PTHR36505:SF1">
    <property type="entry name" value="BLR1072 PROTEIN"/>
    <property type="match status" value="1"/>
</dbReference>
<keyword evidence="3" id="KW-1185">Reference proteome</keyword>
<dbReference type="AlphaFoldDB" id="A0A921NPW2"/>
<proteinExistence type="predicted"/>
<evidence type="ECO:0000313" key="3">
    <source>
        <dbReference type="Proteomes" id="UP000698242"/>
    </source>
</evidence>
<feature type="domain" description="PRC-barrel" evidence="1">
    <location>
        <begin position="7"/>
        <end position="84"/>
    </location>
</feature>
<organism evidence="2 3">
    <name type="scientific">Profundibacterium mesophilum KAUST100406-0324</name>
    <dbReference type="NCBI Taxonomy" id="1037889"/>
    <lineage>
        <taxon>Bacteria</taxon>
        <taxon>Pseudomonadati</taxon>
        <taxon>Pseudomonadota</taxon>
        <taxon>Alphaproteobacteria</taxon>
        <taxon>Rhodobacterales</taxon>
        <taxon>Roseobacteraceae</taxon>
        <taxon>Profundibacterium</taxon>
    </lineage>
</organism>
<dbReference type="InterPro" id="IPR027275">
    <property type="entry name" value="PRC-brl_dom"/>
</dbReference>